<evidence type="ECO:0000313" key="5">
    <source>
        <dbReference type="Proteomes" id="UP001596226"/>
    </source>
</evidence>
<dbReference type="InterPro" id="IPR049053">
    <property type="entry name" value="AFCA-like_C"/>
</dbReference>
<dbReference type="InterPro" id="IPR054363">
    <property type="entry name" value="GH95_cat"/>
</dbReference>
<dbReference type="GO" id="GO:0016787">
    <property type="term" value="F:hydrolase activity"/>
    <property type="evidence" value="ECO:0007669"/>
    <property type="project" value="UniProtKB-KW"/>
</dbReference>
<dbReference type="InterPro" id="IPR013780">
    <property type="entry name" value="Glyco_hydro_b"/>
</dbReference>
<reference evidence="5" key="1">
    <citation type="journal article" date="2019" name="Int. J. Syst. Evol. Microbiol.">
        <title>The Global Catalogue of Microorganisms (GCM) 10K type strain sequencing project: providing services to taxonomists for standard genome sequencing and annotation.</title>
        <authorList>
            <consortium name="The Broad Institute Genomics Platform"/>
            <consortium name="The Broad Institute Genome Sequencing Center for Infectious Disease"/>
            <person name="Wu L."/>
            <person name="Ma J."/>
        </authorList>
    </citation>
    <scope>NUCLEOTIDE SEQUENCE [LARGE SCALE GENOMIC DNA]</scope>
    <source>
        <strain evidence="5">CGMCC 4.7144</strain>
    </source>
</reference>
<dbReference type="InterPro" id="IPR008928">
    <property type="entry name" value="6-hairpin_glycosidase_sf"/>
</dbReference>
<dbReference type="Gene3D" id="2.60.40.1180">
    <property type="entry name" value="Golgi alpha-mannosidase II"/>
    <property type="match status" value="1"/>
</dbReference>
<sequence>MGAMVAAVAGGLADFARPALADGGGADDESARLWYSAPASRWLEALPIGNGRLGAMVFGGVDQELLQLNEETITAGGPHNPVNPAARDALPTVRQLIFEGRYDEAQQLARDSVVSDYYEMCYQPLGNLRISSGDGGEVADYVRELDLGRAVATTRLRRADVTFTRESFVSPVHQAIVLRYTADHPGELDLDVALDGPPPVGKPPWAAAPTVSPTWSTTVDASGDLVLTGNPSPLFGVDAAIRFVSRVRLLTTGGVRTRTADSISVRGADEAVLLVTAATNYPVDRPSGPGPDALALTRITRAAAVPYRRLLADHVRAHRELYGRVSIDLGTSAAASLPTDQRVKESATLDDPAFAALYFQYGRYLLISSSREGSQAANLQGIWNDRVAPPWQSNYTLNINTEMNYWLAEPTALAECVEPLVGLVRGLAESGARTAREMYGARGWVAHHNSDLWRGTAAYDGPQGIWPMGGAWLCLHLWDRYDYGRDRAYLADVYPLLRGACEFFLDTLVSHPQHGWLVTNPSNSPENSHHSGQMLCAGPAMDTQILRDLFTNTARAAQILHTDGDLRRRLAEAGERLAPHQIGSAGQLQEWLEDWDTTAPEPAHRHVSHLYAVYPSGQIDVHRTPALAAAARRSLELRGEGVNDDGWAVALRAILWARLGDAERAHQTLRLLFAPKRHNPNVLNGTTYYQIDANLGGPTAVVEMLLQSVGDEVRLLPALPAAWAQGSVRGLRARGGFVVDAAWRAGRLDTATLTSRFGNRARVRTPGPVSVTSHARARAVSHPEPNVVEFDTVPNAVYRLELR</sequence>
<dbReference type="PIRSF" id="PIRSF007663">
    <property type="entry name" value="UCP007663"/>
    <property type="match status" value="1"/>
</dbReference>
<dbReference type="PANTHER" id="PTHR31084:SF0">
    <property type="entry name" value="ALPHA-L-FUCOSIDASE 2"/>
    <property type="match status" value="1"/>
</dbReference>
<feature type="domain" description="Glycosyl hydrolase family 95 N-terminal" evidence="1">
    <location>
        <begin position="33"/>
        <end position="282"/>
    </location>
</feature>
<comment type="caution">
    <text evidence="4">The sequence shown here is derived from an EMBL/GenBank/DDBJ whole genome shotgun (WGS) entry which is preliminary data.</text>
</comment>
<name>A0ABW1H743_9ACTN</name>
<dbReference type="InterPro" id="IPR027414">
    <property type="entry name" value="GH95_N_dom"/>
</dbReference>
<dbReference type="InterPro" id="IPR016518">
    <property type="entry name" value="Alpha-L-fucosidase"/>
</dbReference>
<keyword evidence="4" id="KW-0378">Hydrolase</keyword>
<dbReference type="RefSeq" id="WP_377510554.1">
    <property type="nucleotide sequence ID" value="NZ_JBHSQS010000006.1"/>
</dbReference>
<dbReference type="Pfam" id="PF22124">
    <property type="entry name" value="Glyco_hydro_95_cat"/>
    <property type="match status" value="1"/>
</dbReference>
<accession>A0ABW1H743</accession>
<keyword evidence="5" id="KW-1185">Reference proteome</keyword>
<dbReference type="SUPFAM" id="SSF48208">
    <property type="entry name" value="Six-hairpin glycosidases"/>
    <property type="match status" value="1"/>
</dbReference>
<feature type="domain" description="Glycosyl hydrolase family 95 catalytic" evidence="3">
    <location>
        <begin position="307"/>
        <end position="705"/>
    </location>
</feature>
<organism evidence="4 5">
    <name type="scientific">Micromonospora vulcania</name>
    <dbReference type="NCBI Taxonomy" id="1441873"/>
    <lineage>
        <taxon>Bacteria</taxon>
        <taxon>Bacillati</taxon>
        <taxon>Actinomycetota</taxon>
        <taxon>Actinomycetes</taxon>
        <taxon>Micromonosporales</taxon>
        <taxon>Micromonosporaceae</taxon>
        <taxon>Micromonospora</taxon>
    </lineage>
</organism>
<evidence type="ECO:0000259" key="2">
    <source>
        <dbReference type="Pfam" id="PF21307"/>
    </source>
</evidence>
<gene>
    <name evidence="4" type="ORF">ACFQGL_12945</name>
</gene>
<dbReference type="EMBL" id="JBHSQS010000006">
    <property type="protein sequence ID" value="MFC5924252.1"/>
    <property type="molecule type" value="Genomic_DNA"/>
</dbReference>
<dbReference type="Proteomes" id="UP001596226">
    <property type="component" value="Unassembled WGS sequence"/>
</dbReference>
<dbReference type="PANTHER" id="PTHR31084">
    <property type="entry name" value="ALPHA-L-FUCOSIDASE 2"/>
    <property type="match status" value="1"/>
</dbReference>
<dbReference type="Pfam" id="PF21307">
    <property type="entry name" value="Glyco_hydro_95_C"/>
    <property type="match status" value="1"/>
</dbReference>
<evidence type="ECO:0000313" key="4">
    <source>
        <dbReference type="EMBL" id="MFC5924252.1"/>
    </source>
</evidence>
<protein>
    <submittedName>
        <fullName evidence="4">Glycoside hydrolase N-terminal domain-containing protein</fullName>
    </submittedName>
</protein>
<proteinExistence type="predicted"/>
<evidence type="ECO:0000259" key="1">
    <source>
        <dbReference type="Pfam" id="PF14498"/>
    </source>
</evidence>
<dbReference type="Gene3D" id="2.70.98.50">
    <property type="entry name" value="putative glycoside hydrolase family protein from bacillus halodurans"/>
    <property type="match status" value="1"/>
</dbReference>
<dbReference type="Pfam" id="PF14498">
    <property type="entry name" value="Glyco_hyd_65N_2"/>
    <property type="match status" value="1"/>
</dbReference>
<feature type="domain" description="Alpha fucosidase A-like C-terminal" evidence="2">
    <location>
        <begin position="707"/>
        <end position="800"/>
    </location>
</feature>
<evidence type="ECO:0000259" key="3">
    <source>
        <dbReference type="Pfam" id="PF22124"/>
    </source>
</evidence>